<dbReference type="InterPro" id="IPR050100">
    <property type="entry name" value="TRAFAC_GTPase_members"/>
</dbReference>
<dbReference type="SUPFAM" id="SSF52540">
    <property type="entry name" value="P-loop containing nucleoside triphosphate hydrolases"/>
    <property type="match status" value="1"/>
</dbReference>
<proteinExistence type="inferred from homology"/>
<dbReference type="Gene3D" id="3.40.50.300">
    <property type="entry name" value="P-loop containing nucleotide triphosphate hydrolases"/>
    <property type="match status" value="1"/>
</dbReference>
<dbReference type="Pfam" id="PF22594">
    <property type="entry name" value="GTP-eEF1A_C"/>
    <property type="match status" value="1"/>
</dbReference>
<dbReference type="GO" id="GO:0005737">
    <property type="term" value="C:cytoplasm"/>
    <property type="evidence" value="ECO:0007669"/>
    <property type="project" value="UniProtKB-SubCell"/>
</dbReference>
<dbReference type="PRINTS" id="PR00315">
    <property type="entry name" value="ELONGATNFCT"/>
</dbReference>
<dbReference type="FunFam" id="2.40.30.10:FF:000020">
    <property type="entry name" value="Translation elongation factor EF-1"/>
    <property type="match status" value="1"/>
</dbReference>
<dbReference type="Proteomes" id="UP000694580">
    <property type="component" value="Chromosome 14"/>
</dbReference>
<evidence type="ECO:0000313" key="12">
    <source>
        <dbReference type="Proteomes" id="UP000694580"/>
    </source>
</evidence>
<comment type="catalytic activity">
    <reaction evidence="8">
        <text>GTP + H2O = GDP + phosphate + H(+)</text>
        <dbReference type="Rhea" id="RHEA:19669"/>
        <dbReference type="ChEBI" id="CHEBI:15377"/>
        <dbReference type="ChEBI" id="CHEBI:15378"/>
        <dbReference type="ChEBI" id="CHEBI:37565"/>
        <dbReference type="ChEBI" id="CHEBI:43474"/>
        <dbReference type="ChEBI" id="CHEBI:58189"/>
    </reaction>
    <physiologicalReaction direction="left-to-right" evidence="8">
        <dbReference type="Rhea" id="RHEA:19670"/>
    </physiologicalReaction>
</comment>
<dbReference type="AlphaFoldDB" id="A0AAY4AVZ7"/>
<name>A0AAY4AVZ7_9TELE</name>
<feature type="compositionally biased region" description="Polar residues" evidence="9">
    <location>
        <begin position="120"/>
        <end position="135"/>
    </location>
</feature>
<dbReference type="GO" id="GO:0006412">
    <property type="term" value="P:translation"/>
    <property type="evidence" value="ECO:0007669"/>
    <property type="project" value="UniProtKB-KW"/>
</dbReference>
<evidence type="ECO:0000256" key="1">
    <source>
        <dbReference type="ARBA" id="ARBA00004496"/>
    </source>
</evidence>
<dbReference type="GeneTree" id="ENSGT00940000156274"/>
<feature type="region of interest" description="Disordered" evidence="9">
    <location>
        <begin position="112"/>
        <end position="135"/>
    </location>
</feature>
<dbReference type="SUPFAM" id="SSF50447">
    <property type="entry name" value="Translation proteins"/>
    <property type="match status" value="1"/>
</dbReference>
<evidence type="ECO:0000256" key="8">
    <source>
        <dbReference type="ARBA" id="ARBA00049117"/>
    </source>
</evidence>
<evidence type="ECO:0000256" key="4">
    <source>
        <dbReference type="ARBA" id="ARBA00022741"/>
    </source>
</evidence>
<dbReference type="InterPro" id="IPR054696">
    <property type="entry name" value="GTP-eEF1A_C"/>
</dbReference>
<dbReference type="GO" id="GO:0003924">
    <property type="term" value="F:GTPase activity"/>
    <property type="evidence" value="ECO:0007669"/>
    <property type="project" value="InterPro"/>
</dbReference>
<evidence type="ECO:0000256" key="6">
    <source>
        <dbReference type="ARBA" id="ARBA00022917"/>
    </source>
</evidence>
<evidence type="ECO:0000256" key="9">
    <source>
        <dbReference type="SAM" id="MobiDB-lite"/>
    </source>
</evidence>
<keyword evidence="5" id="KW-0378">Hydrolase</keyword>
<reference evidence="11 12" key="1">
    <citation type="submission" date="2020-06" db="EMBL/GenBank/DDBJ databases">
        <authorList>
            <consortium name="Wellcome Sanger Institute Data Sharing"/>
        </authorList>
    </citation>
    <scope>NUCLEOTIDE SEQUENCE [LARGE SCALE GENOMIC DNA]</scope>
</reference>
<dbReference type="CDD" id="cd04093">
    <property type="entry name" value="HBS1_C_III"/>
    <property type="match status" value="1"/>
</dbReference>
<accession>A0AAY4AVZ7</accession>
<evidence type="ECO:0000256" key="3">
    <source>
        <dbReference type="ARBA" id="ARBA00022490"/>
    </source>
</evidence>
<feature type="domain" description="Tr-type G" evidence="10">
    <location>
        <begin position="170"/>
        <end position="394"/>
    </location>
</feature>
<dbReference type="InterPro" id="IPR004161">
    <property type="entry name" value="EFTu-like_2"/>
</dbReference>
<keyword evidence="12" id="KW-1185">Reference proteome</keyword>
<dbReference type="InterPro" id="IPR027417">
    <property type="entry name" value="P-loop_NTPase"/>
</dbReference>
<evidence type="ECO:0000259" key="10">
    <source>
        <dbReference type="PROSITE" id="PS51722"/>
    </source>
</evidence>
<reference evidence="11" key="3">
    <citation type="submission" date="2025-09" db="UniProtKB">
        <authorList>
            <consortium name="Ensembl"/>
        </authorList>
    </citation>
    <scope>IDENTIFICATION</scope>
</reference>
<keyword evidence="6" id="KW-0648">Protein biosynthesis</keyword>
<evidence type="ECO:0000256" key="5">
    <source>
        <dbReference type="ARBA" id="ARBA00022801"/>
    </source>
</evidence>
<keyword evidence="3" id="KW-0963">Cytoplasm</keyword>
<dbReference type="InterPro" id="IPR009000">
    <property type="entry name" value="Transl_B-barrel_sf"/>
</dbReference>
<dbReference type="PANTHER" id="PTHR23115">
    <property type="entry name" value="TRANSLATION FACTOR"/>
    <property type="match status" value="1"/>
</dbReference>
<dbReference type="FunFam" id="3.40.50.300:FF:000204">
    <property type="entry name" value="Translation elongation factor Tu"/>
    <property type="match status" value="1"/>
</dbReference>
<evidence type="ECO:0000256" key="2">
    <source>
        <dbReference type="ARBA" id="ARBA00007249"/>
    </source>
</evidence>
<dbReference type="Gene3D" id="2.40.30.10">
    <property type="entry name" value="Translation factors"/>
    <property type="match status" value="2"/>
</dbReference>
<dbReference type="SUPFAM" id="SSF50465">
    <property type="entry name" value="EF-Tu/eEF-1alpha/eIF2-gamma C-terminal domain"/>
    <property type="match status" value="1"/>
</dbReference>
<dbReference type="Ensembl" id="ENSDCDT00010013161.1">
    <property type="protein sequence ID" value="ENSDCDP00010012555.1"/>
    <property type="gene ID" value="ENSDCDG00010005567.1"/>
</dbReference>
<dbReference type="InterPro" id="IPR009001">
    <property type="entry name" value="Transl_elong_EF1A/Init_IF2_C"/>
</dbReference>
<dbReference type="Pfam" id="PF03144">
    <property type="entry name" value="GTP_EFTU_D2"/>
    <property type="match status" value="1"/>
</dbReference>
<evidence type="ECO:0000313" key="11">
    <source>
        <dbReference type="Ensembl" id="ENSDCDP00010012555.1"/>
    </source>
</evidence>
<gene>
    <name evidence="11" type="primary">HBS1L</name>
</gene>
<dbReference type="GO" id="GO:0005525">
    <property type="term" value="F:GTP binding"/>
    <property type="evidence" value="ECO:0007669"/>
    <property type="project" value="UniProtKB-KW"/>
</dbReference>
<dbReference type="PROSITE" id="PS51722">
    <property type="entry name" value="G_TR_2"/>
    <property type="match status" value="1"/>
</dbReference>
<evidence type="ECO:0000256" key="7">
    <source>
        <dbReference type="ARBA" id="ARBA00023134"/>
    </source>
</evidence>
<keyword evidence="4" id="KW-0547">Nucleotide-binding</keyword>
<protein>
    <recommendedName>
        <fullName evidence="10">Tr-type G domain-containing protein</fullName>
    </recommendedName>
</protein>
<comment type="subcellular location">
    <subcellularLocation>
        <location evidence="1">Cytoplasm</location>
    </subcellularLocation>
</comment>
<dbReference type="Pfam" id="PF00009">
    <property type="entry name" value="GTP_EFTU"/>
    <property type="match status" value="1"/>
</dbReference>
<dbReference type="InterPro" id="IPR000795">
    <property type="entry name" value="T_Tr_GTP-bd_dom"/>
</dbReference>
<sequence length="627" mass="69233">MSRHRNVRGYNYDEDFEDDDVYGQSVDDDYCISPATGETCMGCIGIRRYRGTDHCNCGGSHLWFPGDLCGFSLCVRVLSPVSGRVRESSQAQLETEVLPKVARMTVSGKKQTMGFEVPSSRRTSQNEGTLTSQKTNRCPCNQDVRAAWVPGRKKNAKAHVAHIKKPPLHVGCVCVCVLGHVDAGKSTLMGHLLYLLGNVNKRMMHKYEQEAKKAGKASFAFAWVLDETGEERDRGVTMDVGMTKFETNSKVVTLMDAPGHKDFIPNMITGAAQADVAVLVVDASRGEFEAGFEAGGQTREHGLLVRSLGVTQLAVAVNKMDQVNWQQERFQEIVSKLGHFLKQAGFKDSDVSYVPTSGLSGENLTTRSSVPELTSWYKAPCLLEQIDSFRPPQRSLEQPFRLCVSDVFKDQGSGFCVTGKIEAGFIQTGDRVLAMPPNETCTVKGITLHDEPLDWAASGDHVTLSVTGMDIIKIKYERCILQWQQLHMGVCSVYCNLVYISVNLCVCVCVPQVLLHYQTVSEPATIRKLVSVLHKSSGEVLKKKPKCLTKGQNAVVEIQTQRPVALELYKDYKELGRFMLRYVGSTIAAGVVTEVTDEKVSQGFRSLVFSKMGLNTCFPQNSTHNAS</sequence>
<dbReference type="CDD" id="cd16267">
    <property type="entry name" value="HBS1-like_II"/>
    <property type="match status" value="1"/>
</dbReference>
<keyword evidence="7" id="KW-0342">GTP-binding</keyword>
<comment type="similarity">
    <text evidence="2">Belongs to the TRAFAC class translation factor GTPase superfamily. Classic translation factor GTPase family. EF-Tu/EF-1A subfamily.</text>
</comment>
<organism evidence="11 12">
    <name type="scientific">Denticeps clupeoides</name>
    <name type="common">denticle herring</name>
    <dbReference type="NCBI Taxonomy" id="299321"/>
    <lineage>
        <taxon>Eukaryota</taxon>
        <taxon>Metazoa</taxon>
        <taxon>Chordata</taxon>
        <taxon>Craniata</taxon>
        <taxon>Vertebrata</taxon>
        <taxon>Euteleostomi</taxon>
        <taxon>Actinopterygii</taxon>
        <taxon>Neopterygii</taxon>
        <taxon>Teleostei</taxon>
        <taxon>Clupei</taxon>
        <taxon>Clupeiformes</taxon>
        <taxon>Denticipitoidei</taxon>
        <taxon>Denticipitidae</taxon>
        <taxon>Denticeps</taxon>
    </lineage>
</organism>
<reference evidence="11" key="2">
    <citation type="submission" date="2025-08" db="UniProtKB">
        <authorList>
            <consortium name="Ensembl"/>
        </authorList>
    </citation>
    <scope>IDENTIFICATION</scope>
</reference>
<dbReference type="CDD" id="cd01883">
    <property type="entry name" value="EF1_alpha"/>
    <property type="match status" value="1"/>
</dbReference>